<dbReference type="Proteomes" id="UP000275385">
    <property type="component" value="Unassembled WGS sequence"/>
</dbReference>
<gene>
    <name evidence="1" type="ORF">DL546_004633</name>
</gene>
<evidence type="ECO:0000313" key="2">
    <source>
        <dbReference type="Proteomes" id="UP000275385"/>
    </source>
</evidence>
<evidence type="ECO:0000313" key="1">
    <source>
        <dbReference type="EMBL" id="RKU42528.1"/>
    </source>
</evidence>
<accession>A0A420Y3S6</accession>
<protein>
    <submittedName>
        <fullName evidence="1">Uncharacterized protein</fullName>
    </submittedName>
</protein>
<name>A0A420Y3S6_9PEZI</name>
<proteinExistence type="predicted"/>
<comment type="caution">
    <text evidence="1">The sequence shown here is derived from an EMBL/GenBank/DDBJ whole genome shotgun (WGS) entry which is preliminary data.</text>
</comment>
<sequence>MNCLARGKASEIHLNTSRFFEGLWQMPWTTPVPHIYLQPAKPQLYVGKSATLCPPFLRLYKQPPILPAPQAQSGHIKISPFSGLDHNSSRHLQHEMAEQAPEVFIILTCGHRRILARRPPTLRQLLILAFHEFNLCPRYPIMIKMNCPFGGDREVELLSSAYPMVRNGDELRITEIRRINQRVCTDCAPQY</sequence>
<dbReference type="AlphaFoldDB" id="A0A420Y3S6"/>
<reference evidence="1 2" key="1">
    <citation type="submission" date="2018-08" db="EMBL/GenBank/DDBJ databases">
        <title>Draft genome of the lignicolous fungus Coniochaeta pulveracea.</title>
        <authorList>
            <person name="Borstlap C.J."/>
            <person name="De Witt R.N."/>
            <person name="Botha A."/>
            <person name="Volschenk H."/>
        </authorList>
    </citation>
    <scope>NUCLEOTIDE SEQUENCE [LARGE SCALE GENOMIC DNA]</scope>
    <source>
        <strain evidence="1 2">CAB683</strain>
    </source>
</reference>
<keyword evidence="2" id="KW-1185">Reference proteome</keyword>
<organism evidence="1 2">
    <name type="scientific">Coniochaeta pulveracea</name>
    <dbReference type="NCBI Taxonomy" id="177199"/>
    <lineage>
        <taxon>Eukaryota</taxon>
        <taxon>Fungi</taxon>
        <taxon>Dikarya</taxon>
        <taxon>Ascomycota</taxon>
        <taxon>Pezizomycotina</taxon>
        <taxon>Sordariomycetes</taxon>
        <taxon>Sordariomycetidae</taxon>
        <taxon>Coniochaetales</taxon>
        <taxon>Coniochaetaceae</taxon>
        <taxon>Coniochaeta</taxon>
    </lineage>
</organism>
<dbReference type="EMBL" id="QVQW01000055">
    <property type="protein sequence ID" value="RKU42528.1"/>
    <property type="molecule type" value="Genomic_DNA"/>
</dbReference>